<dbReference type="Proteomes" id="UP001328107">
    <property type="component" value="Unassembled WGS sequence"/>
</dbReference>
<keyword evidence="1" id="KW-0472">Membrane</keyword>
<dbReference type="AlphaFoldDB" id="A0AAN5CRB1"/>
<reference evidence="3" key="1">
    <citation type="submission" date="2022-10" db="EMBL/GenBank/DDBJ databases">
        <title>Genome assembly of Pristionchus species.</title>
        <authorList>
            <person name="Yoshida K."/>
            <person name="Sommer R.J."/>
        </authorList>
    </citation>
    <scope>NUCLEOTIDE SEQUENCE [LARGE SCALE GENOMIC DNA]</scope>
    <source>
        <strain evidence="3">RS5460</strain>
    </source>
</reference>
<accession>A0AAN5CRB1</accession>
<sequence>SPPNDWDSPHSSSYLYILALYLLIRRNKKSICEKDSKCTNGGKESAVDLKRGEDRVTSLPYLCLIAICKHLIYRDSTFTTCQE</sequence>
<comment type="caution">
    <text evidence="2">The sequence shown here is derived from an EMBL/GenBank/DDBJ whole genome shotgun (WGS) entry which is preliminary data.</text>
</comment>
<protein>
    <submittedName>
        <fullName evidence="2">Uncharacterized protein</fullName>
    </submittedName>
</protein>
<organism evidence="2 3">
    <name type="scientific">Pristionchus mayeri</name>
    <dbReference type="NCBI Taxonomy" id="1317129"/>
    <lineage>
        <taxon>Eukaryota</taxon>
        <taxon>Metazoa</taxon>
        <taxon>Ecdysozoa</taxon>
        <taxon>Nematoda</taxon>
        <taxon>Chromadorea</taxon>
        <taxon>Rhabditida</taxon>
        <taxon>Rhabditina</taxon>
        <taxon>Diplogasteromorpha</taxon>
        <taxon>Diplogasteroidea</taxon>
        <taxon>Neodiplogasteridae</taxon>
        <taxon>Pristionchus</taxon>
    </lineage>
</organism>
<keyword evidence="3" id="KW-1185">Reference proteome</keyword>
<gene>
    <name evidence="2" type="ORF">PMAYCL1PPCAC_19313</name>
</gene>
<proteinExistence type="predicted"/>
<evidence type="ECO:0000313" key="3">
    <source>
        <dbReference type="Proteomes" id="UP001328107"/>
    </source>
</evidence>
<keyword evidence="1" id="KW-0812">Transmembrane</keyword>
<evidence type="ECO:0000313" key="2">
    <source>
        <dbReference type="EMBL" id="GMR49118.1"/>
    </source>
</evidence>
<feature type="transmembrane region" description="Helical" evidence="1">
    <location>
        <begin position="6"/>
        <end position="24"/>
    </location>
</feature>
<feature type="non-terminal residue" evidence="2">
    <location>
        <position position="1"/>
    </location>
</feature>
<name>A0AAN5CRB1_9BILA</name>
<evidence type="ECO:0000256" key="1">
    <source>
        <dbReference type="SAM" id="Phobius"/>
    </source>
</evidence>
<dbReference type="EMBL" id="BTRK01000004">
    <property type="protein sequence ID" value="GMR49118.1"/>
    <property type="molecule type" value="Genomic_DNA"/>
</dbReference>
<keyword evidence="1" id="KW-1133">Transmembrane helix</keyword>